<keyword evidence="7" id="KW-1185">Reference proteome</keyword>
<sequence length="722" mass="83248">MKKQLLILLVVIFSQSVIAQKIIENPEYGLSSFPGVITKIELVDTTTVLHFHIKKRSGRRITIPRKSYIEEVDSGNKLFMTKAVGVEIGSNTLPVSGELVYALHFPKLRASVKTIDFRGGINDSHWAVYDIIVNEESDAFVLPKILRGNWMLIDGSNRWDYGFYNKNAIINRGVWNYKSVKVKGEKYTITLERNGNLKTVYAKLNKNGQVNFGIEPKLLKTYSLEKVYNPNYKLENDTPYEAASLFQLDSATYAGVVKGYTNRAKGVKDIPIIMQDCFTLKRDHYKVRIADDGSFSIKLPVSYPQNIIVVLPYGNEKVYVEPGKETFHLVDGNNTLFMGDCAMLNSGLRDMESIDSFGNREIMMELVEMSVGNPDDYKKACFELRDKENNALKELNKKQFFSRKALQIKKIGIEFSMITTVLAYERYRKYMKAKMDKDKIGIKDFKVEASFYNFISKEVLDNRLMVLEPLQFTSFTRNLTSAYAFRNKAENYTEDNPKALFGKSDSVIENNIKEFFGMTEGFAFDYIRLHRATKIFTDSLKIYTNLEVKNIQQEIKDPFLSKYIEVVNNKAKEIAEANKLKKGYHINVVKKAKDEDLVDAMLKKFKGKVVYIDFWATWCGACIPAINRIRPLKEEMKNEDVVFLYITNQTTPEVQWKKLIVDIKGEHYRVSKDEWNYLEQKFNIRGIPHYALVNKQGEIVNPKMEHNSNATLKAIFKTEMQK</sequence>
<dbReference type="CDD" id="cd02966">
    <property type="entry name" value="TlpA_like_family"/>
    <property type="match status" value="1"/>
</dbReference>
<dbReference type="InterPro" id="IPR036249">
    <property type="entry name" value="Thioredoxin-like_sf"/>
</dbReference>
<keyword evidence="3" id="KW-1015">Disulfide bond</keyword>
<gene>
    <name evidence="6" type="ORF">Q4Q35_01105</name>
</gene>
<dbReference type="InterPro" id="IPR013766">
    <property type="entry name" value="Thioredoxin_domain"/>
</dbReference>
<protein>
    <submittedName>
        <fullName evidence="6">TlpA disulfide reductase family protein</fullName>
    </submittedName>
</protein>
<keyword evidence="4" id="KW-0676">Redox-active center</keyword>
<organism evidence="6 7">
    <name type="scientific">Flavivirga aquimarina</name>
    <dbReference type="NCBI Taxonomy" id="2027862"/>
    <lineage>
        <taxon>Bacteria</taxon>
        <taxon>Pseudomonadati</taxon>
        <taxon>Bacteroidota</taxon>
        <taxon>Flavobacteriia</taxon>
        <taxon>Flavobacteriales</taxon>
        <taxon>Flavobacteriaceae</taxon>
        <taxon>Flavivirga</taxon>
    </lineage>
</organism>
<dbReference type="SUPFAM" id="SSF52833">
    <property type="entry name" value="Thioredoxin-like"/>
    <property type="match status" value="1"/>
</dbReference>
<dbReference type="RefSeq" id="WP_303276075.1">
    <property type="nucleotide sequence ID" value="NZ_JAUOEK010000024.1"/>
</dbReference>
<comment type="caution">
    <text evidence="6">The sequence shown here is derived from an EMBL/GenBank/DDBJ whole genome shotgun (WGS) entry which is preliminary data.</text>
</comment>
<proteinExistence type="predicted"/>
<dbReference type="Proteomes" id="UP001176883">
    <property type="component" value="Unassembled WGS sequence"/>
</dbReference>
<evidence type="ECO:0000259" key="5">
    <source>
        <dbReference type="PROSITE" id="PS51352"/>
    </source>
</evidence>
<dbReference type="Gene3D" id="3.40.30.10">
    <property type="entry name" value="Glutaredoxin"/>
    <property type="match status" value="1"/>
</dbReference>
<dbReference type="PANTHER" id="PTHR42852">
    <property type="entry name" value="THIOL:DISULFIDE INTERCHANGE PROTEIN DSBE"/>
    <property type="match status" value="1"/>
</dbReference>
<dbReference type="PANTHER" id="PTHR42852:SF6">
    <property type="entry name" value="THIOL:DISULFIDE INTERCHANGE PROTEIN DSBE"/>
    <property type="match status" value="1"/>
</dbReference>
<comment type="subcellular location">
    <subcellularLocation>
        <location evidence="1">Cell envelope</location>
    </subcellularLocation>
</comment>
<keyword evidence="2" id="KW-0201">Cytochrome c-type biogenesis</keyword>
<name>A0ABT8W5Q0_9FLAO</name>
<dbReference type="InterPro" id="IPR013740">
    <property type="entry name" value="Redoxin"/>
</dbReference>
<evidence type="ECO:0000256" key="4">
    <source>
        <dbReference type="ARBA" id="ARBA00023284"/>
    </source>
</evidence>
<evidence type="ECO:0000256" key="1">
    <source>
        <dbReference type="ARBA" id="ARBA00004196"/>
    </source>
</evidence>
<feature type="domain" description="Thioredoxin" evidence="5">
    <location>
        <begin position="553"/>
        <end position="722"/>
    </location>
</feature>
<dbReference type="InterPro" id="IPR050553">
    <property type="entry name" value="Thioredoxin_ResA/DsbE_sf"/>
</dbReference>
<dbReference type="PROSITE" id="PS51352">
    <property type="entry name" value="THIOREDOXIN_2"/>
    <property type="match status" value="1"/>
</dbReference>
<dbReference type="EMBL" id="JAUOEK010000024">
    <property type="protein sequence ID" value="MDO5968394.1"/>
    <property type="molecule type" value="Genomic_DNA"/>
</dbReference>
<accession>A0ABT8W5Q0</accession>
<reference evidence="6" key="1">
    <citation type="submission" date="2023-07" db="EMBL/GenBank/DDBJ databases">
        <title>Two novel species in the genus Flavivirga.</title>
        <authorList>
            <person name="Kwon K."/>
        </authorList>
    </citation>
    <scope>NUCLEOTIDE SEQUENCE</scope>
    <source>
        <strain evidence="6">KCTC 52353</strain>
    </source>
</reference>
<evidence type="ECO:0000313" key="7">
    <source>
        <dbReference type="Proteomes" id="UP001176883"/>
    </source>
</evidence>
<evidence type="ECO:0000256" key="3">
    <source>
        <dbReference type="ARBA" id="ARBA00023157"/>
    </source>
</evidence>
<evidence type="ECO:0000313" key="6">
    <source>
        <dbReference type="EMBL" id="MDO5968394.1"/>
    </source>
</evidence>
<evidence type="ECO:0000256" key="2">
    <source>
        <dbReference type="ARBA" id="ARBA00022748"/>
    </source>
</evidence>
<dbReference type="Pfam" id="PF08534">
    <property type="entry name" value="Redoxin"/>
    <property type="match status" value="1"/>
</dbReference>